<dbReference type="RefSeq" id="WP_163460010.1">
    <property type="nucleotide sequence ID" value="NZ_JAAGOH010000057.1"/>
</dbReference>
<evidence type="ECO:0000313" key="13">
    <source>
        <dbReference type="Proteomes" id="UP000484255"/>
    </source>
</evidence>
<keyword evidence="13" id="KW-1185">Reference proteome</keyword>
<keyword evidence="7 10" id="KW-0460">Magnesium</keyword>
<organism evidence="12 13">
    <name type="scientific">Ideonella livida</name>
    <dbReference type="NCBI Taxonomy" id="2707176"/>
    <lineage>
        <taxon>Bacteria</taxon>
        <taxon>Pseudomonadati</taxon>
        <taxon>Pseudomonadota</taxon>
        <taxon>Betaproteobacteria</taxon>
        <taxon>Burkholderiales</taxon>
        <taxon>Sphaerotilaceae</taxon>
        <taxon>Ideonella</taxon>
    </lineage>
</organism>
<keyword evidence="4 10" id="KW-0808">Transferase</keyword>
<dbReference type="AlphaFoldDB" id="A0A7C9PKY3"/>
<dbReference type="PANTHER" id="PTHR30040:SF2">
    <property type="entry name" value="FAD:PROTEIN FMN TRANSFERASE"/>
    <property type="match status" value="1"/>
</dbReference>
<comment type="catalytic activity">
    <reaction evidence="9 10">
        <text>L-threonyl-[protein] + FAD = FMN-L-threonyl-[protein] + AMP + H(+)</text>
        <dbReference type="Rhea" id="RHEA:36847"/>
        <dbReference type="Rhea" id="RHEA-COMP:11060"/>
        <dbReference type="Rhea" id="RHEA-COMP:11061"/>
        <dbReference type="ChEBI" id="CHEBI:15378"/>
        <dbReference type="ChEBI" id="CHEBI:30013"/>
        <dbReference type="ChEBI" id="CHEBI:57692"/>
        <dbReference type="ChEBI" id="CHEBI:74257"/>
        <dbReference type="ChEBI" id="CHEBI:456215"/>
        <dbReference type="EC" id="2.7.1.180"/>
    </reaction>
</comment>
<reference evidence="12 13" key="1">
    <citation type="submission" date="2020-02" db="EMBL/GenBank/DDBJ databases">
        <title>Ideonella bacterium strain TBM-1.</title>
        <authorList>
            <person name="Chen W.-M."/>
        </authorList>
    </citation>
    <scope>NUCLEOTIDE SEQUENCE [LARGE SCALE GENOMIC DNA]</scope>
    <source>
        <strain evidence="12 13">TBM-1</strain>
    </source>
</reference>
<accession>A0A7C9PKY3</accession>
<comment type="caution">
    <text evidence="12">The sequence shown here is derived from an EMBL/GenBank/DDBJ whole genome shotgun (WGS) entry which is preliminary data.</text>
</comment>
<feature type="binding site" evidence="11">
    <location>
        <position position="318"/>
    </location>
    <ligand>
        <name>Mg(2+)</name>
        <dbReference type="ChEBI" id="CHEBI:18420"/>
    </ligand>
</feature>
<evidence type="ECO:0000256" key="2">
    <source>
        <dbReference type="ARBA" id="ARBA00016337"/>
    </source>
</evidence>
<evidence type="ECO:0000256" key="8">
    <source>
        <dbReference type="ARBA" id="ARBA00031306"/>
    </source>
</evidence>
<evidence type="ECO:0000313" key="12">
    <source>
        <dbReference type="EMBL" id="NDY93990.1"/>
    </source>
</evidence>
<dbReference type="Gene3D" id="3.10.520.10">
    <property type="entry name" value="ApbE-like domains"/>
    <property type="match status" value="1"/>
</dbReference>
<proteinExistence type="inferred from homology"/>
<keyword evidence="6 10" id="KW-0274">FAD</keyword>
<evidence type="ECO:0000256" key="4">
    <source>
        <dbReference type="ARBA" id="ARBA00022679"/>
    </source>
</evidence>
<comment type="cofactor">
    <cofactor evidence="11">
        <name>Mg(2+)</name>
        <dbReference type="ChEBI" id="CHEBI:18420"/>
    </cofactor>
    <cofactor evidence="11">
        <name>Mn(2+)</name>
        <dbReference type="ChEBI" id="CHEBI:29035"/>
    </cofactor>
    <text evidence="11">Magnesium. Can also use manganese.</text>
</comment>
<dbReference type="GO" id="GO:0016740">
    <property type="term" value="F:transferase activity"/>
    <property type="evidence" value="ECO:0007669"/>
    <property type="project" value="UniProtKB-UniRule"/>
</dbReference>
<gene>
    <name evidence="12" type="ORF">G3A44_22625</name>
</gene>
<protein>
    <recommendedName>
        <fullName evidence="2 10">FAD:protein FMN transferase</fullName>
        <ecNumber evidence="1 10">2.7.1.180</ecNumber>
    </recommendedName>
    <alternativeName>
        <fullName evidence="8 10">Flavin transferase</fullName>
    </alternativeName>
</protein>
<evidence type="ECO:0000256" key="5">
    <source>
        <dbReference type="ARBA" id="ARBA00022723"/>
    </source>
</evidence>
<dbReference type="GO" id="GO:0046872">
    <property type="term" value="F:metal ion binding"/>
    <property type="evidence" value="ECO:0007669"/>
    <property type="project" value="UniProtKB-UniRule"/>
</dbReference>
<dbReference type="InterPro" id="IPR024932">
    <property type="entry name" value="ApbE"/>
</dbReference>
<dbReference type="Proteomes" id="UP000484255">
    <property type="component" value="Unassembled WGS sequence"/>
</dbReference>
<dbReference type="Pfam" id="PF02424">
    <property type="entry name" value="ApbE"/>
    <property type="match status" value="1"/>
</dbReference>
<evidence type="ECO:0000256" key="3">
    <source>
        <dbReference type="ARBA" id="ARBA00022630"/>
    </source>
</evidence>
<evidence type="ECO:0000256" key="6">
    <source>
        <dbReference type="ARBA" id="ARBA00022827"/>
    </source>
</evidence>
<evidence type="ECO:0000256" key="1">
    <source>
        <dbReference type="ARBA" id="ARBA00011955"/>
    </source>
</evidence>
<evidence type="ECO:0000256" key="11">
    <source>
        <dbReference type="PIRSR" id="PIRSR006268-2"/>
    </source>
</evidence>
<sequence>MHLPAPPPPRATVPPPAPEVLIPRHILGEPPPWGQPCHALSGHSLGTTWSALCHARPGLPLTRLRQALQAELDRVDEEMSTWRADSHLGRFNRAAPGSRHRLPSGFAQVLDAALQVARASGGAFDPCAGALVAHWGFGPGPDRRTAAYQAPGFEAPTAPQDGANALPPPQTATWDALAWDRREGRLTQPGGVRLDLCAIAKGHAVDRLSACLLAHGCPDHLVEVGGELRGEGLKPTGQPWWVDLEPPDTRLDPAQLPWAATRLALHGLAVATSGDYRRAYLDAQGRRRSHTLDPRHGQPIAHGVASVTVVHREALWADGWSTALLVQGPQEGQALARRHGLAARWLLRPDAPGTPWRCVESPAWQDLKS</sequence>
<dbReference type="PANTHER" id="PTHR30040">
    <property type="entry name" value="THIAMINE BIOSYNTHESIS LIPOPROTEIN APBE"/>
    <property type="match status" value="1"/>
</dbReference>
<evidence type="ECO:0000256" key="10">
    <source>
        <dbReference type="PIRNR" id="PIRNR006268"/>
    </source>
</evidence>
<dbReference type="PIRSF" id="PIRSF006268">
    <property type="entry name" value="ApbE"/>
    <property type="match status" value="1"/>
</dbReference>
<name>A0A7C9PKY3_9BURK</name>
<comment type="similarity">
    <text evidence="10">Belongs to the ApbE family.</text>
</comment>
<keyword evidence="3 10" id="KW-0285">Flavoprotein</keyword>
<dbReference type="InterPro" id="IPR003374">
    <property type="entry name" value="ApbE-like_sf"/>
</dbReference>
<dbReference type="EMBL" id="JAAGOH010000057">
    <property type="protein sequence ID" value="NDY93990.1"/>
    <property type="molecule type" value="Genomic_DNA"/>
</dbReference>
<feature type="binding site" evidence="11">
    <location>
        <position position="198"/>
    </location>
    <ligand>
        <name>Mg(2+)</name>
        <dbReference type="ChEBI" id="CHEBI:18420"/>
    </ligand>
</feature>
<evidence type="ECO:0000256" key="9">
    <source>
        <dbReference type="ARBA" id="ARBA00048540"/>
    </source>
</evidence>
<keyword evidence="5 10" id="KW-0479">Metal-binding</keyword>
<dbReference type="EC" id="2.7.1.180" evidence="1 10"/>
<evidence type="ECO:0000256" key="7">
    <source>
        <dbReference type="ARBA" id="ARBA00022842"/>
    </source>
</evidence>
<feature type="binding site" evidence="11">
    <location>
        <position position="322"/>
    </location>
    <ligand>
        <name>Mg(2+)</name>
        <dbReference type="ChEBI" id="CHEBI:18420"/>
    </ligand>
</feature>
<dbReference type="SUPFAM" id="SSF143631">
    <property type="entry name" value="ApbE-like"/>
    <property type="match status" value="1"/>
</dbReference>